<reference evidence="4" key="1">
    <citation type="submission" date="2016-12" db="EMBL/GenBank/DDBJ databases">
        <title>Comparative genomics of four Isosphaeraceae planctomycetes: a common pool of plasmids and glycoside hydrolase genes.</title>
        <authorList>
            <person name="Ivanova A."/>
        </authorList>
    </citation>
    <scope>NUCLEOTIDE SEQUENCE [LARGE SCALE GENOMIC DNA]</scope>
    <source>
        <strain evidence="4">PX4</strain>
    </source>
</reference>
<evidence type="ECO:0000313" key="4">
    <source>
        <dbReference type="Proteomes" id="UP000186309"/>
    </source>
</evidence>
<dbReference type="EMBL" id="CP019082">
    <property type="protein sequence ID" value="APW60847.1"/>
    <property type="molecule type" value="Genomic_DNA"/>
</dbReference>
<dbReference type="SUPFAM" id="SSF55021">
    <property type="entry name" value="ACT-like"/>
    <property type="match status" value="2"/>
</dbReference>
<dbReference type="PANTHER" id="PTHR40099">
    <property type="entry name" value="ACETOLACTATE SYNTHASE, SMALL SUBUNIT"/>
    <property type="match status" value="1"/>
</dbReference>
<dbReference type="RefSeq" id="WP_076350784.1">
    <property type="nucleotide sequence ID" value="NZ_CP019082.1"/>
</dbReference>
<dbReference type="Proteomes" id="UP000186309">
    <property type="component" value="Chromosome"/>
</dbReference>
<dbReference type="OrthoDB" id="214068at2"/>
<evidence type="ECO:0000313" key="3">
    <source>
        <dbReference type="EMBL" id="APW60847.1"/>
    </source>
</evidence>
<dbReference type="Gene3D" id="3.30.2130.10">
    <property type="entry name" value="VC0802-like"/>
    <property type="match status" value="1"/>
</dbReference>
<proteinExistence type="predicted"/>
<name>A0A1U7CPI8_9BACT</name>
<keyword evidence="4" id="KW-1185">Reference proteome</keyword>
<dbReference type="InterPro" id="IPR045865">
    <property type="entry name" value="ACT-like_dom_sf"/>
</dbReference>
<feature type="domain" description="ACT" evidence="2">
    <location>
        <begin position="6"/>
        <end position="83"/>
    </location>
</feature>
<dbReference type="Pfam" id="PF19571">
    <property type="entry name" value="ACT_8"/>
    <property type="match status" value="1"/>
</dbReference>
<evidence type="ECO:0000259" key="2">
    <source>
        <dbReference type="PROSITE" id="PS51671"/>
    </source>
</evidence>
<protein>
    <recommendedName>
        <fullName evidence="2">ACT domain-containing protein</fullName>
    </recommendedName>
</protein>
<organism evidence="3 4">
    <name type="scientific">Paludisphaera borealis</name>
    <dbReference type="NCBI Taxonomy" id="1387353"/>
    <lineage>
        <taxon>Bacteria</taxon>
        <taxon>Pseudomonadati</taxon>
        <taxon>Planctomycetota</taxon>
        <taxon>Planctomycetia</taxon>
        <taxon>Isosphaerales</taxon>
        <taxon>Isosphaeraceae</taxon>
        <taxon>Paludisphaera</taxon>
    </lineage>
</organism>
<dbReference type="PANTHER" id="PTHR40099:SF1">
    <property type="entry name" value="ACETOLACTATE SYNTHASE, SMALL SUBUNIT"/>
    <property type="match status" value="1"/>
</dbReference>
<dbReference type="PROSITE" id="PS51671">
    <property type="entry name" value="ACT"/>
    <property type="match status" value="1"/>
</dbReference>
<sequence>MEIVHEVTARLENKPGRLAKICSSLAQEKVDIRAVSVMETDGPSVLRFVTSDLEATKRVLTALGTEYKITEVIAAQLDNRTGALAGALERLAEEHINVDYAYVSTASSQGKAVGILHTTNPKRALQILSESTAAPSAEKGSGRRPLHAR</sequence>
<dbReference type="InterPro" id="IPR002912">
    <property type="entry name" value="ACT_dom"/>
</dbReference>
<dbReference type="KEGG" id="pbor:BSF38_02339"/>
<dbReference type="STRING" id="1387353.BSF38_02339"/>
<gene>
    <name evidence="3" type="ORF">BSF38_02339</name>
</gene>
<evidence type="ECO:0000256" key="1">
    <source>
        <dbReference type="SAM" id="MobiDB-lite"/>
    </source>
</evidence>
<dbReference type="InterPro" id="IPR045739">
    <property type="entry name" value="ACT_dom_pair"/>
</dbReference>
<accession>A0A1U7CPI8</accession>
<feature type="region of interest" description="Disordered" evidence="1">
    <location>
        <begin position="130"/>
        <end position="149"/>
    </location>
</feature>
<dbReference type="AlphaFoldDB" id="A0A1U7CPI8"/>